<evidence type="ECO:0000256" key="4">
    <source>
        <dbReference type="ARBA" id="ARBA00022801"/>
    </source>
</evidence>
<dbReference type="AlphaFoldDB" id="A0A2V5K6I5"/>
<comment type="cofactor">
    <cofactor evidence="1">
        <name>Zn(2+)</name>
        <dbReference type="ChEBI" id="CHEBI:29105"/>
    </cofactor>
</comment>
<evidence type="ECO:0000313" key="10">
    <source>
        <dbReference type="EMBL" id="PYI55029.1"/>
    </source>
</evidence>
<feature type="binding site" evidence="8">
    <location>
        <position position="351"/>
    </location>
    <ligand>
        <name>Zn(2+)</name>
        <dbReference type="ChEBI" id="CHEBI:29105"/>
        <label>2</label>
    </ligand>
</feature>
<dbReference type="InterPro" id="IPR002933">
    <property type="entry name" value="Peptidase_M20"/>
</dbReference>
<dbReference type="GO" id="GO:0004177">
    <property type="term" value="F:aminopeptidase activity"/>
    <property type="evidence" value="ECO:0007669"/>
    <property type="project" value="UniProtKB-UniRule"/>
</dbReference>
<dbReference type="InterPro" id="IPR001261">
    <property type="entry name" value="ArgE/DapE_CS"/>
</dbReference>
<dbReference type="Proteomes" id="UP000247476">
    <property type="component" value="Unassembled WGS sequence"/>
</dbReference>
<dbReference type="InterPro" id="IPR008007">
    <property type="entry name" value="Peptidase_M42"/>
</dbReference>
<evidence type="ECO:0000256" key="7">
    <source>
        <dbReference type="PIRNR" id="PIRNR001123"/>
    </source>
</evidence>
<evidence type="ECO:0000256" key="3">
    <source>
        <dbReference type="ARBA" id="ARBA00022723"/>
    </source>
</evidence>
<dbReference type="InterPro" id="IPR011650">
    <property type="entry name" value="Peptidase_M20_dimer"/>
</dbReference>
<dbReference type="EMBL" id="QJVJ01000004">
    <property type="protein sequence ID" value="PYI55029.1"/>
    <property type="molecule type" value="Genomic_DNA"/>
</dbReference>
<dbReference type="SUPFAM" id="SSF53187">
    <property type="entry name" value="Zn-dependent exopeptidases"/>
    <property type="match status" value="1"/>
</dbReference>
<dbReference type="PANTHER" id="PTHR42994">
    <property type="entry name" value="PEPTIDASE T"/>
    <property type="match status" value="1"/>
</dbReference>
<dbReference type="InterPro" id="IPR036264">
    <property type="entry name" value="Bact_exopeptidase_dim_dom"/>
</dbReference>
<dbReference type="Pfam" id="PF01546">
    <property type="entry name" value="Peptidase_M20"/>
    <property type="match status" value="1"/>
</dbReference>
<reference evidence="10 11" key="1">
    <citation type="submission" date="2018-05" db="EMBL/GenBank/DDBJ databases">
        <title>Paenibacillus flagellatus sp. nov., isolated from selenium mineral soil.</title>
        <authorList>
            <person name="Dai X."/>
        </authorList>
    </citation>
    <scope>NUCLEOTIDE SEQUENCE [LARGE SCALE GENOMIC DNA]</scope>
    <source>
        <strain evidence="10 11">DXL2</strain>
    </source>
</reference>
<keyword evidence="11" id="KW-1185">Reference proteome</keyword>
<keyword evidence="2" id="KW-0645">Protease</keyword>
<evidence type="ECO:0000256" key="8">
    <source>
        <dbReference type="PIRSR" id="PIRSR001123-2"/>
    </source>
</evidence>
<comment type="caution">
    <text evidence="10">The sequence shown here is derived from an EMBL/GenBank/DDBJ whole genome shotgun (WGS) entry which is preliminary data.</text>
</comment>
<dbReference type="Gene3D" id="3.40.630.10">
    <property type="entry name" value="Zn peptidases"/>
    <property type="match status" value="1"/>
</dbReference>
<dbReference type="SUPFAM" id="SSF55031">
    <property type="entry name" value="Bacterial exopeptidase dimerisation domain"/>
    <property type="match status" value="1"/>
</dbReference>
<dbReference type="InterPro" id="IPR010162">
    <property type="entry name" value="PepT-like"/>
</dbReference>
<keyword evidence="5" id="KW-0862">Zinc</keyword>
<name>A0A2V5K6I5_9BACL</name>
<sequence length="379" mass="40535">MIQRERLIEQFMQLVRIDSETRHEQEISKELKRLFAELGLDVFEDDTASVTGHGSGNLIFTLEATPDKTHLPAVLFTCHMDTVTPGKGIKPRIDDDGYIRSDGTTILGSDDKAGVAALIEAIKVLKEQSIPHGKLQFVITTGEESGLLGSRAMAKNRPDRLEAAYGYAIDSSGSVGEIAVAAPTQARIQITFKGRSAHAGVNPEDGVSAIQVASKAISRMPLGRIDFETTANIGSFAGGGATNIVCERVDIAAEARSLVQEKLDRQLAAMKQACESAAEEMGAKVEFISEVIYPAYKYDETAPVVKLAMKAIESIGRKPSTFHTGGGSDANMFNGMGIPTVNLAVGYEKIHTTEEQMPIAELVAAAELVVAIIKESAAS</sequence>
<dbReference type="PANTHER" id="PTHR42994:SF2">
    <property type="entry name" value="PEPTIDASE"/>
    <property type="match status" value="1"/>
</dbReference>
<accession>A0A2V5K6I5</accession>
<dbReference type="Pfam" id="PF07687">
    <property type="entry name" value="M20_dimer"/>
    <property type="match status" value="1"/>
</dbReference>
<keyword evidence="6" id="KW-0482">Metalloprotease</keyword>
<dbReference type="GO" id="GO:0008237">
    <property type="term" value="F:metallopeptidase activity"/>
    <property type="evidence" value="ECO:0007669"/>
    <property type="project" value="UniProtKB-KW"/>
</dbReference>
<proteinExistence type="inferred from homology"/>
<dbReference type="GO" id="GO:0006508">
    <property type="term" value="P:proteolysis"/>
    <property type="evidence" value="ECO:0007669"/>
    <property type="project" value="UniProtKB-KW"/>
</dbReference>
<protein>
    <recommendedName>
        <fullName evidence="9">Peptidase M20 dimerisation domain-containing protein</fullName>
    </recommendedName>
</protein>
<evidence type="ECO:0000256" key="1">
    <source>
        <dbReference type="ARBA" id="ARBA00001947"/>
    </source>
</evidence>
<organism evidence="10 11">
    <name type="scientific">Paenibacillus flagellatus</name>
    <dbReference type="NCBI Taxonomy" id="2211139"/>
    <lineage>
        <taxon>Bacteria</taxon>
        <taxon>Bacillati</taxon>
        <taxon>Bacillota</taxon>
        <taxon>Bacilli</taxon>
        <taxon>Bacillales</taxon>
        <taxon>Paenibacillaceae</taxon>
        <taxon>Paenibacillus</taxon>
    </lineage>
</organism>
<evidence type="ECO:0000256" key="5">
    <source>
        <dbReference type="ARBA" id="ARBA00022833"/>
    </source>
</evidence>
<evidence type="ECO:0000256" key="6">
    <source>
        <dbReference type="ARBA" id="ARBA00023049"/>
    </source>
</evidence>
<dbReference type="PIRSF" id="PIRSF001123">
    <property type="entry name" value="PepA_GA"/>
    <property type="match status" value="1"/>
</dbReference>
<evidence type="ECO:0000256" key="2">
    <source>
        <dbReference type="ARBA" id="ARBA00022670"/>
    </source>
</evidence>
<gene>
    <name evidence="10" type="ORF">DLM86_10840</name>
</gene>
<comment type="similarity">
    <text evidence="7">Belongs to the peptidase M42 family.</text>
</comment>
<comment type="cofactor">
    <cofactor evidence="8">
        <name>a divalent metal cation</name>
        <dbReference type="ChEBI" id="CHEBI:60240"/>
    </cofactor>
    <text evidence="8">Binds 2 divalent metal cations per subunit.</text>
</comment>
<dbReference type="Gene3D" id="3.30.70.360">
    <property type="match status" value="1"/>
</dbReference>
<evidence type="ECO:0000259" key="9">
    <source>
        <dbReference type="Pfam" id="PF07687"/>
    </source>
</evidence>
<dbReference type="OrthoDB" id="9776600at2"/>
<dbReference type="NCBIfam" id="TIGR01883">
    <property type="entry name" value="PepT-like"/>
    <property type="match status" value="1"/>
</dbReference>
<dbReference type="RefSeq" id="WP_110840023.1">
    <property type="nucleotide sequence ID" value="NZ_QJVJ01000004.1"/>
</dbReference>
<dbReference type="GO" id="GO:0046872">
    <property type="term" value="F:metal ion binding"/>
    <property type="evidence" value="ECO:0007669"/>
    <property type="project" value="UniProtKB-UniRule"/>
</dbReference>
<dbReference type="PROSITE" id="PS00759">
    <property type="entry name" value="ARGE_DAPE_CPG2_2"/>
    <property type="match status" value="1"/>
</dbReference>
<feature type="domain" description="Peptidase M20 dimerisation" evidence="9">
    <location>
        <begin position="186"/>
        <end position="280"/>
    </location>
</feature>
<keyword evidence="4" id="KW-0378">Hydrolase</keyword>
<evidence type="ECO:0000313" key="11">
    <source>
        <dbReference type="Proteomes" id="UP000247476"/>
    </source>
</evidence>
<keyword evidence="3 8" id="KW-0479">Metal-binding</keyword>